<feature type="transmembrane region" description="Helical" evidence="1">
    <location>
        <begin position="189"/>
        <end position="210"/>
    </location>
</feature>
<feature type="domain" description="Urease accessory protein UreH-like transmembrane" evidence="2">
    <location>
        <begin position="8"/>
        <end position="203"/>
    </location>
</feature>
<feature type="transmembrane region" description="Helical" evidence="1">
    <location>
        <begin position="6"/>
        <end position="32"/>
    </location>
</feature>
<sequence length="213" mass="22901">MLADALSAALIGLISAGHCLGMCGGLTVALGFHSQGSATLLAYNLGRISTYAFLGLLVGAGLSWLPPQAMPWLRLLAAALLVLIALYYLNLGAWITRIEQLALPLWRRLQPLTRKWLPARRPGQAFRVGLVWGFLPCGLVYTALGYAATQANAGQSALMMLAFGAGTLPAMLATGALSQHLNRWLKRSGTRWVIGLTLLFFAAWLSVQAIRMI</sequence>
<dbReference type="PANTHER" id="PTHR42208:SF1">
    <property type="entry name" value="HEAVY METAL TRANSPORTER"/>
    <property type="match status" value="1"/>
</dbReference>
<dbReference type="EMBL" id="BMXR01000008">
    <property type="protein sequence ID" value="GGX62099.1"/>
    <property type="molecule type" value="Genomic_DNA"/>
</dbReference>
<reference evidence="3" key="1">
    <citation type="journal article" date="2014" name="Int. J. Syst. Evol. Microbiol.">
        <title>Complete genome sequence of Corynebacterium casei LMG S-19264T (=DSM 44701T), isolated from a smear-ripened cheese.</title>
        <authorList>
            <consortium name="US DOE Joint Genome Institute (JGI-PGF)"/>
            <person name="Walter F."/>
            <person name="Albersmeier A."/>
            <person name="Kalinowski J."/>
            <person name="Ruckert C."/>
        </authorList>
    </citation>
    <scope>NUCLEOTIDE SEQUENCE</scope>
    <source>
        <strain evidence="3">KCTC 22169</strain>
    </source>
</reference>
<name>A0A918NES9_9GAMM</name>
<accession>A0A918NES9</accession>
<dbReference type="Pfam" id="PF13386">
    <property type="entry name" value="DsbD_2"/>
    <property type="match status" value="1"/>
</dbReference>
<comment type="caution">
    <text evidence="3">The sequence shown here is derived from an EMBL/GenBank/DDBJ whole genome shotgun (WGS) entry which is preliminary data.</text>
</comment>
<keyword evidence="1" id="KW-1133">Transmembrane helix</keyword>
<dbReference type="AlphaFoldDB" id="A0A918NES9"/>
<evidence type="ECO:0000313" key="4">
    <source>
        <dbReference type="Proteomes" id="UP000626148"/>
    </source>
</evidence>
<protein>
    <recommendedName>
        <fullName evidence="2">Urease accessory protein UreH-like transmembrane domain-containing protein</fullName>
    </recommendedName>
</protein>
<organism evidence="3 4">
    <name type="scientific">Saccharospirillum salsuginis</name>
    <dbReference type="NCBI Taxonomy" id="418750"/>
    <lineage>
        <taxon>Bacteria</taxon>
        <taxon>Pseudomonadati</taxon>
        <taxon>Pseudomonadota</taxon>
        <taxon>Gammaproteobacteria</taxon>
        <taxon>Oceanospirillales</taxon>
        <taxon>Saccharospirillaceae</taxon>
        <taxon>Saccharospirillum</taxon>
    </lineage>
</organism>
<gene>
    <name evidence="3" type="ORF">GCM10007392_32440</name>
</gene>
<evidence type="ECO:0000313" key="3">
    <source>
        <dbReference type="EMBL" id="GGX62099.1"/>
    </source>
</evidence>
<keyword evidence="1" id="KW-0472">Membrane</keyword>
<dbReference type="PANTHER" id="PTHR42208">
    <property type="entry name" value="HEAVY METAL TRANSPORTER-RELATED"/>
    <property type="match status" value="1"/>
</dbReference>
<evidence type="ECO:0000256" key="1">
    <source>
        <dbReference type="SAM" id="Phobius"/>
    </source>
</evidence>
<keyword evidence="1" id="KW-0812">Transmembrane</keyword>
<dbReference type="RefSeq" id="WP_189610579.1">
    <property type="nucleotide sequence ID" value="NZ_BMXR01000008.1"/>
</dbReference>
<dbReference type="Proteomes" id="UP000626148">
    <property type="component" value="Unassembled WGS sequence"/>
</dbReference>
<evidence type="ECO:0000259" key="2">
    <source>
        <dbReference type="Pfam" id="PF13386"/>
    </source>
</evidence>
<keyword evidence="4" id="KW-1185">Reference proteome</keyword>
<dbReference type="InterPro" id="IPR039447">
    <property type="entry name" value="UreH-like_TM_dom"/>
</dbReference>
<proteinExistence type="predicted"/>
<feature type="transmembrane region" description="Helical" evidence="1">
    <location>
        <begin position="71"/>
        <end position="89"/>
    </location>
</feature>
<feature type="transmembrane region" description="Helical" evidence="1">
    <location>
        <begin position="156"/>
        <end position="177"/>
    </location>
</feature>
<reference evidence="3" key="2">
    <citation type="submission" date="2020-09" db="EMBL/GenBank/DDBJ databases">
        <authorList>
            <person name="Sun Q."/>
            <person name="Kim S."/>
        </authorList>
    </citation>
    <scope>NUCLEOTIDE SEQUENCE</scope>
    <source>
        <strain evidence="3">KCTC 22169</strain>
    </source>
</reference>
<feature type="transmembrane region" description="Helical" evidence="1">
    <location>
        <begin position="44"/>
        <end position="65"/>
    </location>
</feature>
<feature type="transmembrane region" description="Helical" evidence="1">
    <location>
        <begin position="125"/>
        <end position="144"/>
    </location>
</feature>